<dbReference type="PANTHER" id="PTHR38110">
    <property type="entry name" value="CHROMOSOME 23, WHOLE GENOME SHOTGUN SEQUENCE"/>
    <property type="match status" value="1"/>
</dbReference>
<dbReference type="OrthoDB" id="2532955at2759"/>
<organism evidence="3 4">
    <name type="scientific">Lophiostoma macrostomum CBS 122681</name>
    <dbReference type="NCBI Taxonomy" id="1314788"/>
    <lineage>
        <taxon>Eukaryota</taxon>
        <taxon>Fungi</taxon>
        <taxon>Dikarya</taxon>
        <taxon>Ascomycota</taxon>
        <taxon>Pezizomycotina</taxon>
        <taxon>Dothideomycetes</taxon>
        <taxon>Pleosporomycetidae</taxon>
        <taxon>Pleosporales</taxon>
        <taxon>Lophiostomataceae</taxon>
        <taxon>Lophiostoma</taxon>
    </lineage>
</organism>
<dbReference type="Gene3D" id="2.40.160.210">
    <property type="entry name" value="Acyl-CoA thioesterase, double hotdog domain"/>
    <property type="match status" value="1"/>
</dbReference>
<dbReference type="InterPro" id="IPR029069">
    <property type="entry name" value="HotDog_dom_sf"/>
</dbReference>
<dbReference type="Proteomes" id="UP000799324">
    <property type="component" value="Unassembled WGS sequence"/>
</dbReference>
<proteinExistence type="predicted"/>
<dbReference type="InterPro" id="IPR042171">
    <property type="entry name" value="Acyl-CoA_hotdog"/>
</dbReference>
<dbReference type="InterPro" id="IPR049449">
    <property type="entry name" value="TesB_ACOT8-like_N"/>
</dbReference>
<dbReference type="Pfam" id="PF20789">
    <property type="entry name" value="4HBT_3C"/>
    <property type="match status" value="1"/>
</dbReference>
<protein>
    <submittedName>
        <fullName evidence="3">Thioesterase family protein</fullName>
    </submittedName>
</protein>
<dbReference type="Pfam" id="PF13622">
    <property type="entry name" value="4HBT_3"/>
    <property type="match status" value="1"/>
</dbReference>
<evidence type="ECO:0000259" key="2">
    <source>
        <dbReference type="Pfam" id="PF20789"/>
    </source>
</evidence>
<evidence type="ECO:0000313" key="3">
    <source>
        <dbReference type="EMBL" id="KAF2649873.1"/>
    </source>
</evidence>
<dbReference type="AlphaFoldDB" id="A0A6A6STF9"/>
<gene>
    <name evidence="3" type="ORF">K491DRAFT_609872</name>
</gene>
<dbReference type="InterPro" id="IPR052389">
    <property type="entry name" value="Sec_Metab_Biosynth-Assoc"/>
</dbReference>
<evidence type="ECO:0000313" key="4">
    <source>
        <dbReference type="Proteomes" id="UP000799324"/>
    </source>
</evidence>
<accession>A0A6A6STF9</accession>
<feature type="domain" description="Acyl-CoA thioesterase-like C-terminal" evidence="2">
    <location>
        <begin position="157"/>
        <end position="318"/>
    </location>
</feature>
<keyword evidence="4" id="KW-1185">Reference proteome</keyword>
<reference evidence="3" key="1">
    <citation type="journal article" date="2020" name="Stud. Mycol.">
        <title>101 Dothideomycetes genomes: a test case for predicting lifestyles and emergence of pathogens.</title>
        <authorList>
            <person name="Haridas S."/>
            <person name="Albert R."/>
            <person name="Binder M."/>
            <person name="Bloem J."/>
            <person name="Labutti K."/>
            <person name="Salamov A."/>
            <person name="Andreopoulos B."/>
            <person name="Baker S."/>
            <person name="Barry K."/>
            <person name="Bills G."/>
            <person name="Bluhm B."/>
            <person name="Cannon C."/>
            <person name="Castanera R."/>
            <person name="Culley D."/>
            <person name="Daum C."/>
            <person name="Ezra D."/>
            <person name="Gonzalez J."/>
            <person name="Henrissat B."/>
            <person name="Kuo A."/>
            <person name="Liang C."/>
            <person name="Lipzen A."/>
            <person name="Lutzoni F."/>
            <person name="Magnuson J."/>
            <person name="Mondo S."/>
            <person name="Nolan M."/>
            <person name="Ohm R."/>
            <person name="Pangilinan J."/>
            <person name="Park H.-J."/>
            <person name="Ramirez L."/>
            <person name="Alfaro M."/>
            <person name="Sun H."/>
            <person name="Tritt A."/>
            <person name="Yoshinaga Y."/>
            <person name="Zwiers L.-H."/>
            <person name="Turgeon B."/>
            <person name="Goodwin S."/>
            <person name="Spatafora J."/>
            <person name="Crous P."/>
            <person name="Grigoriev I."/>
        </authorList>
    </citation>
    <scope>NUCLEOTIDE SEQUENCE</scope>
    <source>
        <strain evidence="3">CBS 122681</strain>
    </source>
</reference>
<dbReference type="SUPFAM" id="SSF54637">
    <property type="entry name" value="Thioesterase/thiol ester dehydrase-isomerase"/>
    <property type="match status" value="2"/>
</dbReference>
<dbReference type="PANTHER" id="PTHR38110:SF1">
    <property type="entry name" value="THIOESTERASE DOMAIN-CONTAINING PROTEIN"/>
    <property type="match status" value="1"/>
</dbReference>
<feature type="domain" description="Acyl-CoA thioesterase-like N-terminal HotDog" evidence="1">
    <location>
        <begin position="24"/>
        <end position="111"/>
    </location>
</feature>
<sequence>MSNILQEQIGLEQLDSHTYRVGHHNDWCIGPTFHGGIVAALVYSVAKKHFATTLAAQNQPDVHTLHLELMRPCTSTISTIKVTDIKVGMGASFLQLDLSQNGKLNLRALVTSTNFDTPGPTSDIKTPSTNALSLNGLGPTPDFGKIDAEEPDPNWLPSRSVSDLLPFVRRTRYLYPVQGFPMRGIVDYWITYDKPEILDGAHLAVLGDMTPSLSDMLLGNGGIFDGHAIHRMKAEAAAKNPGKVTNLHFSSEQALAGKVFNITLTMDLQFKQRVSGQGRWFFTRATTKALEGGRMDLDVDVRDEDLKPLLLARQAILVIDAKRRFPGKGEGKKSRL</sequence>
<evidence type="ECO:0000259" key="1">
    <source>
        <dbReference type="Pfam" id="PF13622"/>
    </source>
</evidence>
<name>A0A6A6STF9_9PLEO</name>
<dbReference type="InterPro" id="IPR049450">
    <property type="entry name" value="ACOT8-like_C"/>
</dbReference>
<dbReference type="EMBL" id="MU004475">
    <property type="protein sequence ID" value="KAF2649873.1"/>
    <property type="molecule type" value="Genomic_DNA"/>
</dbReference>